<evidence type="ECO:0000256" key="5">
    <source>
        <dbReference type="ARBA" id="ARBA00022490"/>
    </source>
</evidence>
<dbReference type="InterPro" id="IPR020900">
    <property type="entry name" value="Arg_repress_DNA-bd"/>
</dbReference>
<dbReference type="HAMAP" id="MF_00173">
    <property type="entry name" value="Arg_repressor"/>
    <property type="match status" value="1"/>
</dbReference>
<dbReference type="Gene3D" id="1.10.10.10">
    <property type="entry name" value="Winged helix-like DNA-binding domain superfamily/Winged helix DNA-binding domain"/>
    <property type="match status" value="1"/>
</dbReference>
<dbReference type="GO" id="GO:0034618">
    <property type="term" value="F:arginine binding"/>
    <property type="evidence" value="ECO:0007669"/>
    <property type="project" value="InterPro"/>
</dbReference>
<comment type="subcellular location">
    <subcellularLocation>
        <location evidence="1 9">Cytoplasm</location>
    </subcellularLocation>
</comment>
<evidence type="ECO:0000256" key="1">
    <source>
        <dbReference type="ARBA" id="ARBA00004496"/>
    </source>
</evidence>
<dbReference type="GO" id="GO:0003700">
    <property type="term" value="F:DNA-binding transcription factor activity"/>
    <property type="evidence" value="ECO:0007669"/>
    <property type="project" value="UniProtKB-UniRule"/>
</dbReference>
<dbReference type="InterPro" id="IPR036388">
    <property type="entry name" value="WH-like_DNA-bd_sf"/>
</dbReference>
<evidence type="ECO:0000256" key="2">
    <source>
        <dbReference type="ARBA" id="ARBA00005040"/>
    </source>
</evidence>
<evidence type="ECO:0000313" key="13">
    <source>
        <dbReference type="Proteomes" id="UP000244925"/>
    </source>
</evidence>
<accession>A0A2V1IWD1</accession>
<dbReference type="Gene3D" id="3.30.1360.40">
    <property type="match status" value="1"/>
</dbReference>
<comment type="function">
    <text evidence="9">Regulates arginine biosynthesis genes.</text>
</comment>
<evidence type="ECO:0000259" key="11">
    <source>
        <dbReference type="Pfam" id="PF02863"/>
    </source>
</evidence>
<keyword evidence="7 9" id="KW-0238">DNA-binding</keyword>
<keyword evidence="9" id="KW-0028">Amino-acid biosynthesis</keyword>
<dbReference type="PRINTS" id="PR01467">
    <property type="entry name" value="ARGREPRESSOR"/>
</dbReference>
<dbReference type="EMBL" id="PUBV01000007">
    <property type="protein sequence ID" value="PWB08220.1"/>
    <property type="molecule type" value="Genomic_DNA"/>
</dbReference>
<keyword evidence="6 9" id="KW-0805">Transcription regulation</keyword>
<comment type="pathway">
    <text evidence="2 9">Amino-acid biosynthesis; L-arginine biosynthesis [regulation].</text>
</comment>
<evidence type="ECO:0000313" key="12">
    <source>
        <dbReference type="EMBL" id="PWB08220.1"/>
    </source>
</evidence>
<keyword evidence="5 9" id="KW-0963">Cytoplasm</keyword>
<dbReference type="GO" id="GO:0051259">
    <property type="term" value="P:protein complex oligomerization"/>
    <property type="evidence" value="ECO:0007669"/>
    <property type="project" value="InterPro"/>
</dbReference>
<dbReference type="GeneID" id="93425020"/>
<dbReference type="SUPFAM" id="SSF46785">
    <property type="entry name" value="Winged helix' DNA-binding domain"/>
    <property type="match status" value="1"/>
</dbReference>
<comment type="caution">
    <text evidence="12">The sequence shown here is derived from an EMBL/GenBank/DDBJ whole genome shotgun (WGS) entry which is preliminary data.</text>
</comment>
<dbReference type="Pfam" id="PF02863">
    <property type="entry name" value="Arg_repressor_C"/>
    <property type="match status" value="1"/>
</dbReference>
<dbReference type="InterPro" id="IPR020899">
    <property type="entry name" value="Arg_repress_C"/>
</dbReference>
<dbReference type="InterPro" id="IPR036390">
    <property type="entry name" value="WH_DNA-bd_sf"/>
</dbReference>
<dbReference type="RefSeq" id="WP_107035657.1">
    <property type="nucleotide sequence ID" value="NZ_CAOLHR010000014.1"/>
</dbReference>
<dbReference type="InterPro" id="IPR036251">
    <property type="entry name" value="Arg_repress_C_sf"/>
</dbReference>
<comment type="similarity">
    <text evidence="3 9">Belongs to the ArgR family.</text>
</comment>
<dbReference type="Pfam" id="PF01316">
    <property type="entry name" value="Arg_repressor"/>
    <property type="match status" value="1"/>
</dbReference>
<dbReference type="GO" id="GO:1900079">
    <property type="term" value="P:regulation of arginine biosynthetic process"/>
    <property type="evidence" value="ECO:0007669"/>
    <property type="project" value="UniProtKB-UniRule"/>
</dbReference>
<dbReference type="GO" id="GO:0006526">
    <property type="term" value="P:L-arginine biosynthetic process"/>
    <property type="evidence" value="ECO:0007669"/>
    <property type="project" value="UniProtKB-UniPathway"/>
</dbReference>
<evidence type="ECO:0000259" key="10">
    <source>
        <dbReference type="Pfam" id="PF01316"/>
    </source>
</evidence>
<dbReference type="GO" id="GO:0003677">
    <property type="term" value="F:DNA binding"/>
    <property type="evidence" value="ECO:0007669"/>
    <property type="project" value="UniProtKB-KW"/>
</dbReference>
<name>A0A2V1IWD1_9BACT</name>
<proteinExistence type="inferred from homology"/>
<dbReference type="PANTHER" id="PTHR34471:SF1">
    <property type="entry name" value="ARGININE REPRESSOR"/>
    <property type="match status" value="1"/>
</dbReference>
<organism evidence="12 13">
    <name type="scientific">Paramuribaculum intestinale</name>
    <dbReference type="NCBI Taxonomy" id="2094151"/>
    <lineage>
        <taxon>Bacteria</taxon>
        <taxon>Pseudomonadati</taxon>
        <taxon>Bacteroidota</taxon>
        <taxon>Bacteroidia</taxon>
        <taxon>Bacteroidales</taxon>
        <taxon>Muribaculaceae</taxon>
        <taxon>Paramuribaculum</taxon>
    </lineage>
</organism>
<sequence>MKKRQKRLTAIADILLNNIVGSQDELLELLLQGGYDVTQATLSRDLKTLRTSKIPTEMGRYRYVMGGVLPPDKDVEKGAAGMVSRAAIESVTMSGQLLVIRTRNGYAGGVAYDIDDLHSPYFMGTIAGADTVFVALTVDAPKSKILSTLSSILPEELLSKRYDAHMRDKTIEND</sequence>
<feature type="domain" description="Arginine repressor C-terminal" evidence="11">
    <location>
        <begin position="87"/>
        <end position="145"/>
    </location>
</feature>
<gene>
    <name evidence="9" type="primary">argR</name>
    <name evidence="12" type="ORF">C5O25_05125</name>
</gene>
<dbReference type="GO" id="GO:0005737">
    <property type="term" value="C:cytoplasm"/>
    <property type="evidence" value="ECO:0007669"/>
    <property type="project" value="UniProtKB-SubCell"/>
</dbReference>
<evidence type="ECO:0000256" key="9">
    <source>
        <dbReference type="HAMAP-Rule" id="MF_00173"/>
    </source>
</evidence>
<feature type="domain" description="Arginine repressor DNA-binding" evidence="10">
    <location>
        <begin position="3"/>
        <end position="66"/>
    </location>
</feature>
<dbReference type="AlphaFoldDB" id="A0A2V1IWD1"/>
<keyword evidence="9" id="KW-0055">Arginine biosynthesis</keyword>
<keyword evidence="9" id="KW-0678">Repressor</keyword>
<dbReference type="Proteomes" id="UP000244925">
    <property type="component" value="Unassembled WGS sequence"/>
</dbReference>
<evidence type="ECO:0000256" key="7">
    <source>
        <dbReference type="ARBA" id="ARBA00023125"/>
    </source>
</evidence>
<dbReference type="SUPFAM" id="SSF55252">
    <property type="entry name" value="C-terminal domain of arginine repressor"/>
    <property type="match status" value="1"/>
</dbReference>
<evidence type="ECO:0000256" key="3">
    <source>
        <dbReference type="ARBA" id="ARBA00008316"/>
    </source>
</evidence>
<protein>
    <recommendedName>
        <fullName evidence="4 9">Arginine repressor</fullName>
    </recommendedName>
</protein>
<keyword evidence="8 9" id="KW-0804">Transcription</keyword>
<evidence type="ECO:0000256" key="8">
    <source>
        <dbReference type="ARBA" id="ARBA00023163"/>
    </source>
</evidence>
<dbReference type="UniPathway" id="UPA00068"/>
<dbReference type="PANTHER" id="PTHR34471">
    <property type="entry name" value="ARGININE REPRESSOR"/>
    <property type="match status" value="1"/>
</dbReference>
<evidence type="ECO:0000256" key="4">
    <source>
        <dbReference type="ARBA" id="ARBA00021148"/>
    </source>
</evidence>
<reference evidence="13" key="1">
    <citation type="submission" date="2018-02" db="EMBL/GenBank/DDBJ databases">
        <authorList>
            <person name="Clavel T."/>
            <person name="Strowig T."/>
        </authorList>
    </citation>
    <scope>NUCLEOTIDE SEQUENCE [LARGE SCALE GENOMIC DNA]</scope>
    <source>
        <strain evidence="13">DSM 100764</strain>
    </source>
</reference>
<keyword evidence="13" id="KW-1185">Reference proteome</keyword>
<evidence type="ECO:0000256" key="6">
    <source>
        <dbReference type="ARBA" id="ARBA00023015"/>
    </source>
</evidence>
<dbReference type="InterPro" id="IPR001669">
    <property type="entry name" value="Arg_repress"/>
</dbReference>